<evidence type="ECO:0000313" key="1">
    <source>
        <dbReference type="EMBL" id="ARF53370.1"/>
    </source>
</evidence>
<accession>A0A1V0TKH9</accession>
<dbReference type="RefSeq" id="WP_083102812.1">
    <property type="nucleotide sequence ID" value="NZ_CP020569.1"/>
</dbReference>
<dbReference type="Proteomes" id="UP000192726">
    <property type="component" value="Chromosome"/>
</dbReference>
<dbReference type="AlphaFoldDB" id="A0A1V0TKH9"/>
<evidence type="ECO:0008006" key="3">
    <source>
        <dbReference type="Google" id="ProtNLM"/>
    </source>
</evidence>
<proteinExistence type="predicted"/>
<sequence>MARTGEWGVRLYLFEDNGASTARVVLDTGTNTLTGHGKAQYTSKDVDVPEIGDELAASRAMSDLATQLMRTACDDLEGVRASSPAARTPSTDPAD</sequence>
<protein>
    <recommendedName>
        <fullName evidence="3">DUF1876 domain-containing protein</fullName>
    </recommendedName>
</protein>
<dbReference type="EMBL" id="CP020569">
    <property type="protein sequence ID" value="ARF53370.1"/>
    <property type="molecule type" value="Genomic_DNA"/>
</dbReference>
<reference evidence="1 2" key="1">
    <citation type="submission" date="2017-04" db="EMBL/GenBank/DDBJ databases">
        <title>Complete Genome Sequence of Streptomyces gilvosporeus F607, a Capable Producer of Natamycin.</title>
        <authorList>
            <person name="Zong G."/>
            <person name="Zhong C."/>
            <person name="Fu J."/>
            <person name="Qin R."/>
            <person name="Cao G."/>
        </authorList>
    </citation>
    <scope>NUCLEOTIDE SEQUENCE [LARGE SCALE GENOMIC DNA]</scope>
    <source>
        <strain evidence="1 2">F607</strain>
    </source>
</reference>
<name>A0A1V0TKH9_9ACTN</name>
<gene>
    <name evidence="1" type="ORF">B1H19_03605</name>
</gene>
<evidence type="ECO:0000313" key="2">
    <source>
        <dbReference type="Proteomes" id="UP000192726"/>
    </source>
</evidence>
<dbReference type="InterPro" id="IPR015057">
    <property type="entry name" value="Rv2632c-like"/>
</dbReference>
<dbReference type="InterPro" id="IPR038070">
    <property type="entry name" value="Rv2632c-like_sf"/>
</dbReference>
<dbReference type="Gene3D" id="3.30.160.240">
    <property type="entry name" value="Rv1738"/>
    <property type="match status" value="1"/>
</dbReference>
<dbReference type="KEGG" id="sgv:B1H19_03605"/>
<dbReference type="SUPFAM" id="SSF143212">
    <property type="entry name" value="Rv2632c-like"/>
    <property type="match status" value="1"/>
</dbReference>
<dbReference type="OrthoDB" id="4828144at2"/>
<dbReference type="STRING" id="553510.B1H19_03605"/>
<keyword evidence="2" id="KW-1185">Reference proteome</keyword>
<organism evidence="1 2">
    <name type="scientific">Streptomyces gilvosporeus</name>
    <dbReference type="NCBI Taxonomy" id="553510"/>
    <lineage>
        <taxon>Bacteria</taxon>
        <taxon>Bacillati</taxon>
        <taxon>Actinomycetota</taxon>
        <taxon>Actinomycetes</taxon>
        <taxon>Kitasatosporales</taxon>
        <taxon>Streptomycetaceae</taxon>
        <taxon>Streptomyces</taxon>
    </lineage>
</organism>
<dbReference type="Pfam" id="PF08962">
    <property type="entry name" value="Rv2632c-like"/>
    <property type="match status" value="1"/>
</dbReference>